<dbReference type="SUPFAM" id="SSF52540">
    <property type="entry name" value="P-loop containing nucleoside triphosphate hydrolases"/>
    <property type="match status" value="1"/>
</dbReference>
<feature type="domain" description="NB-ARC" evidence="1">
    <location>
        <begin position="315"/>
        <end position="412"/>
    </location>
</feature>
<dbReference type="Pfam" id="PF00931">
    <property type="entry name" value="NB-ARC"/>
    <property type="match status" value="1"/>
</dbReference>
<dbReference type="EMBL" id="CCKQ01002810">
    <property type="protein sequence ID" value="CDW73918.1"/>
    <property type="molecule type" value="Genomic_DNA"/>
</dbReference>
<organism evidence="2 3">
    <name type="scientific">Stylonychia lemnae</name>
    <name type="common">Ciliate</name>
    <dbReference type="NCBI Taxonomy" id="5949"/>
    <lineage>
        <taxon>Eukaryota</taxon>
        <taxon>Sar</taxon>
        <taxon>Alveolata</taxon>
        <taxon>Ciliophora</taxon>
        <taxon>Intramacronucleata</taxon>
        <taxon>Spirotrichea</taxon>
        <taxon>Stichotrichia</taxon>
        <taxon>Sporadotrichida</taxon>
        <taxon>Oxytrichidae</taxon>
        <taxon>Stylonychinae</taxon>
        <taxon>Stylonychia</taxon>
    </lineage>
</organism>
<gene>
    <name evidence="2" type="primary">Contig8369.g8923</name>
    <name evidence="2" type="ORF">STYLEM_2908</name>
</gene>
<keyword evidence="3" id="KW-1185">Reference proteome</keyword>
<dbReference type="InterPro" id="IPR027417">
    <property type="entry name" value="P-loop_NTPase"/>
</dbReference>
<evidence type="ECO:0000313" key="3">
    <source>
        <dbReference type="Proteomes" id="UP000039865"/>
    </source>
</evidence>
<accession>A0A077ZZH8</accession>
<dbReference type="OrthoDB" id="435892at2759"/>
<reference evidence="2 3" key="1">
    <citation type="submission" date="2014-06" db="EMBL/GenBank/DDBJ databases">
        <authorList>
            <person name="Swart Estienne"/>
        </authorList>
    </citation>
    <scope>NUCLEOTIDE SEQUENCE [LARGE SCALE GENOMIC DNA]</scope>
    <source>
        <strain evidence="2 3">130c</strain>
    </source>
</reference>
<name>A0A077ZZH8_STYLE</name>
<dbReference type="InterPro" id="IPR002182">
    <property type="entry name" value="NB-ARC"/>
</dbReference>
<proteinExistence type="predicted"/>
<protein>
    <submittedName>
        <fullName evidence="2">Sh2 domain containing protein</fullName>
    </submittedName>
</protein>
<dbReference type="InParanoid" id="A0A077ZZH8"/>
<sequence>MIKLVSSDDRHVNEELSLLKQNSLSFAIKNNTLQRSLSTSKPNDNKNLKNQSQIHISYLYSSPLVVQINDKLYDEMLEDINFKEEFRQIMQGLEVERLQIKYRYQLATVQNLIDCLRQRTIGLHFSGHGLQNRRENFQDQSYFMKIRDKGDILIFEEQNGGVSQFLFEKDLKQILSQYPSDLQFVVVASCHSENCGLIFKKAGASHVICIQQNKQLNDEVAITFSRTFYTNVFASNLSICQAYQVSLNHIEMMYGQKESRMFKLITQINHHCKNKQQKSFDNLQVGRLKNLLPLPKLMILPFNQHPYIARNMEIHSVIKMIQDNRVKIVKIFGMSGSGKSTILKKATLYLADRDQFTGGIIYINLSGIQTVIDAIYQIVKRIYNIDELAINQKLELIRYLNHTIQEKETLKILLSTSIYIDGLENLAIKHIKGLSPAKSLQILQEKTTNNELQQKNFEYKSINDLHNFTLQINPEFKNTLRLCEQSCKLISHRGNYQECINQYLLKHPIFKILDQPLAISIVSSLMINHTLVDIYQLLISNKFFTEIGDSLLLSVDEAIKSIFLGEKIFILQILCIIGQTLEGVSFSELKLISENDQDTLEALSYLDKISLIYYDQEKDQYQLHNIVRKYLEIKIQDSYKREANIKLMKFYLKMIKTIKRNVHQGSQELESLYKFLDQHERNIIHSIQFFLNRNTYEFNNTVELVGENLVSKQYTKTQFKRITFERRYSNTFSQNFQARSQAEVQLQPQSFDNQSQQTQIIRVPSSIGGETVIRRHPDFDLETESMSINQPKLIQQNSEQMKVPSYDFMIREDSNRNKTIGVEIQKQFEENEPILSDHIEEWEKQRYQAQLDKLDRLDINISDFFSISNKTSNLKITRNSQVTQKMRLITSSQNKLTVRRGVLNYKMPTTVNRQDFVDDLDISIRSHLSKSSVNSLSKTLKPQSQQNIQKLSQEIEKQLMIDLAYEYLSSVAINSIDIPTFLELKSKFLILEQDLRFKANVSLLLVYQFLRVGNYQSAATELQTLLQIYNQLKSNQGLAIVNFYHSLVFMLLRNSQAQQQAFEYLQKSEKIFSKLYDSNGLKYCQYLRQLLNQKSALDILLRQAQKNNLMMNQHQMFEDKQKDNQKVSSDKYDRLLLVRDIEFLNLLLNPV</sequence>
<evidence type="ECO:0000313" key="2">
    <source>
        <dbReference type="EMBL" id="CDW73918.1"/>
    </source>
</evidence>
<dbReference type="AlphaFoldDB" id="A0A077ZZH8"/>
<dbReference type="Proteomes" id="UP000039865">
    <property type="component" value="Unassembled WGS sequence"/>
</dbReference>
<evidence type="ECO:0000259" key="1">
    <source>
        <dbReference type="Pfam" id="PF00931"/>
    </source>
</evidence>
<dbReference type="Gene3D" id="3.40.50.300">
    <property type="entry name" value="P-loop containing nucleotide triphosphate hydrolases"/>
    <property type="match status" value="1"/>
</dbReference>